<accession>A0A518BE22</accession>
<organism evidence="3 4">
    <name type="scientific">Engelhardtia mirabilis</name>
    <dbReference type="NCBI Taxonomy" id="2528011"/>
    <lineage>
        <taxon>Bacteria</taxon>
        <taxon>Pseudomonadati</taxon>
        <taxon>Planctomycetota</taxon>
        <taxon>Planctomycetia</taxon>
        <taxon>Planctomycetia incertae sedis</taxon>
        <taxon>Engelhardtia</taxon>
    </lineage>
</organism>
<sequence precursor="true">MPARINSPAALSLGLGLTCLLSAANPASAAQECLAFNYQPTSASAEGPVGDIACADFNGDGIDDTWIASPSANYLRILLGSPSGTAGEATLAVGTGPTAIAFGDVDGDGDQDLLVALQGKLVLGTYQSDGLRLYRNNGGGSWTFEPLLFFPPHDDNPVAAFLEDVNDDGLLDAVVVLARHPVPGIGNTGALAVALGDGQMNLTAQPIQSLSGVALDAGMGDFNGDGHIDVAALQTGPTPNALALAFGDGNGVFTPAPGTLPAGSFPSSLVVGDWDGNGDVDVAIGSEYWVATFQSDGAGTLTPWTSTNFGYYIKSLASGDLDGDGDLDLVACSGGSQAIQMLTNDGNGQFALTDSLPTSVQSYSVGLGDTNADGRLDAWAGDAVTGEVHGAATHCIVERYGLAKVNGAGGLPAMGSSGVPSATAAGFVVLADELPINQPAWVAVGTTAGDLPFLGGSLLVGLPFQLVATVTDAGSGNPLLADGAVQIPVPVAALAGLGVGTDLFVQVFALDPLQTDGTLAALTDGLRFEAVP</sequence>
<name>A0A518BE22_9BACT</name>
<dbReference type="KEGG" id="pbap:Pla133_02850"/>
<evidence type="ECO:0000313" key="3">
    <source>
        <dbReference type="EMBL" id="QDU65221.1"/>
    </source>
</evidence>
<keyword evidence="1 2" id="KW-0732">Signal</keyword>
<dbReference type="PANTHER" id="PTHR46580">
    <property type="entry name" value="SENSOR KINASE-RELATED"/>
    <property type="match status" value="1"/>
</dbReference>
<dbReference type="SUPFAM" id="SSF69318">
    <property type="entry name" value="Integrin alpha N-terminal domain"/>
    <property type="match status" value="1"/>
</dbReference>
<feature type="chain" id="PRO_5022208652" evidence="2">
    <location>
        <begin position="30"/>
        <end position="532"/>
    </location>
</feature>
<evidence type="ECO:0000256" key="1">
    <source>
        <dbReference type="ARBA" id="ARBA00022729"/>
    </source>
</evidence>
<dbReference type="RefSeq" id="WP_145061621.1">
    <property type="nucleotide sequence ID" value="NZ_CP036287.1"/>
</dbReference>
<protein>
    <submittedName>
        <fullName evidence="3">FG-GAP repeat protein</fullName>
    </submittedName>
</protein>
<keyword evidence="4" id="KW-1185">Reference proteome</keyword>
<feature type="signal peptide" evidence="2">
    <location>
        <begin position="1"/>
        <end position="29"/>
    </location>
</feature>
<dbReference type="InterPro" id="IPR028994">
    <property type="entry name" value="Integrin_alpha_N"/>
</dbReference>
<dbReference type="Pfam" id="PF13517">
    <property type="entry name" value="FG-GAP_3"/>
    <property type="match status" value="4"/>
</dbReference>
<reference evidence="3 4" key="1">
    <citation type="submission" date="2019-02" db="EMBL/GenBank/DDBJ databases">
        <title>Deep-cultivation of Planctomycetes and their phenomic and genomic characterization uncovers novel biology.</title>
        <authorList>
            <person name="Wiegand S."/>
            <person name="Jogler M."/>
            <person name="Boedeker C."/>
            <person name="Pinto D."/>
            <person name="Vollmers J."/>
            <person name="Rivas-Marin E."/>
            <person name="Kohn T."/>
            <person name="Peeters S.H."/>
            <person name="Heuer A."/>
            <person name="Rast P."/>
            <person name="Oberbeckmann S."/>
            <person name="Bunk B."/>
            <person name="Jeske O."/>
            <person name="Meyerdierks A."/>
            <person name="Storesund J.E."/>
            <person name="Kallscheuer N."/>
            <person name="Luecker S."/>
            <person name="Lage O.M."/>
            <person name="Pohl T."/>
            <person name="Merkel B.J."/>
            <person name="Hornburger P."/>
            <person name="Mueller R.-W."/>
            <person name="Bruemmer F."/>
            <person name="Labrenz M."/>
            <person name="Spormann A.M."/>
            <person name="Op den Camp H."/>
            <person name="Overmann J."/>
            <person name="Amann R."/>
            <person name="Jetten M.S.M."/>
            <person name="Mascher T."/>
            <person name="Medema M.H."/>
            <person name="Devos D.P."/>
            <person name="Kaster A.-K."/>
            <person name="Ovreas L."/>
            <person name="Rohde M."/>
            <person name="Galperin M.Y."/>
            <person name="Jogler C."/>
        </authorList>
    </citation>
    <scope>NUCLEOTIDE SEQUENCE [LARGE SCALE GENOMIC DNA]</scope>
    <source>
        <strain evidence="3 4">Pla133</strain>
    </source>
</reference>
<evidence type="ECO:0000313" key="4">
    <source>
        <dbReference type="Proteomes" id="UP000316921"/>
    </source>
</evidence>
<dbReference type="Gene3D" id="2.130.10.130">
    <property type="entry name" value="Integrin alpha, N-terminal"/>
    <property type="match status" value="2"/>
</dbReference>
<dbReference type="EMBL" id="CP036287">
    <property type="protein sequence ID" value="QDU65221.1"/>
    <property type="molecule type" value="Genomic_DNA"/>
</dbReference>
<dbReference type="PANTHER" id="PTHR46580:SF4">
    <property type="entry name" value="ATP_GTP-BINDING PROTEIN"/>
    <property type="match status" value="1"/>
</dbReference>
<dbReference type="Proteomes" id="UP000316921">
    <property type="component" value="Chromosome"/>
</dbReference>
<gene>
    <name evidence="3" type="ORF">Pla133_02850</name>
</gene>
<dbReference type="InterPro" id="IPR013517">
    <property type="entry name" value="FG-GAP"/>
</dbReference>
<evidence type="ECO:0000256" key="2">
    <source>
        <dbReference type="SAM" id="SignalP"/>
    </source>
</evidence>
<dbReference type="AlphaFoldDB" id="A0A518BE22"/>
<proteinExistence type="predicted"/>